<keyword evidence="9" id="KW-0573">Peptidoglycan synthesis</keyword>
<keyword evidence="10 13" id="KW-1133">Transmembrane helix</keyword>
<evidence type="ECO:0000256" key="1">
    <source>
        <dbReference type="ARBA" id="ARBA00004167"/>
    </source>
</evidence>
<evidence type="ECO:0000313" key="17">
    <source>
        <dbReference type="Proteomes" id="UP000000845"/>
    </source>
</evidence>
<name>D1AKP7_SEBTE</name>
<dbReference type="NCBIfam" id="TIGR03423">
    <property type="entry name" value="pbp2_mrdA"/>
    <property type="match status" value="1"/>
</dbReference>
<dbReference type="GO" id="GO:0009252">
    <property type="term" value="P:peptidoglycan biosynthetic process"/>
    <property type="evidence" value="ECO:0007669"/>
    <property type="project" value="UniProtKB-KW"/>
</dbReference>
<dbReference type="InterPro" id="IPR036138">
    <property type="entry name" value="PBP_dimer_sf"/>
</dbReference>
<protein>
    <submittedName>
        <fullName evidence="16">Penicillin-binding protein 2</fullName>
        <ecNumber evidence="16">2.4.1.129</ecNumber>
    </submittedName>
</protein>
<evidence type="ECO:0000256" key="8">
    <source>
        <dbReference type="ARBA" id="ARBA00022960"/>
    </source>
</evidence>
<comment type="subcellular location">
    <subcellularLocation>
        <location evidence="2">Cell membrane</location>
    </subcellularLocation>
    <subcellularLocation>
        <location evidence="1">Membrane</location>
        <topology evidence="1">Single-pass membrane protein</topology>
    </subcellularLocation>
</comment>
<dbReference type="SUPFAM" id="SSF56519">
    <property type="entry name" value="Penicillin binding protein dimerisation domain"/>
    <property type="match status" value="1"/>
</dbReference>
<evidence type="ECO:0000313" key="16">
    <source>
        <dbReference type="EMBL" id="ACZ07063.1"/>
    </source>
</evidence>
<keyword evidence="3" id="KW-1003">Cell membrane</keyword>
<keyword evidence="7" id="KW-0378">Hydrolase</keyword>
<dbReference type="GO" id="GO:0008658">
    <property type="term" value="F:penicillin binding"/>
    <property type="evidence" value="ECO:0007669"/>
    <property type="project" value="InterPro"/>
</dbReference>
<gene>
    <name evidence="16" type="ordered locus">Sterm_0178</name>
</gene>
<dbReference type="InterPro" id="IPR012338">
    <property type="entry name" value="Beta-lactam/transpept-like"/>
</dbReference>
<dbReference type="eggNOG" id="COG0768">
    <property type="taxonomic scope" value="Bacteria"/>
</dbReference>
<evidence type="ECO:0000256" key="7">
    <source>
        <dbReference type="ARBA" id="ARBA00022801"/>
    </source>
</evidence>
<evidence type="ECO:0000256" key="13">
    <source>
        <dbReference type="SAM" id="Phobius"/>
    </source>
</evidence>
<keyword evidence="4" id="KW-0997">Cell inner membrane</keyword>
<dbReference type="SUPFAM" id="SSF56601">
    <property type="entry name" value="beta-lactamase/transpeptidase-like"/>
    <property type="match status" value="1"/>
</dbReference>
<evidence type="ECO:0000256" key="12">
    <source>
        <dbReference type="ARBA" id="ARBA00023316"/>
    </source>
</evidence>
<evidence type="ECO:0000256" key="10">
    <source>
        <dbReference type="ARBA" id="ARBA00022989"/>
    </source>
</evidence>
<dbReference type="GO" id="GO:0016757">
    <property type="term" value="F:glycosyltransferase activity"/>
    <property type="evidence" value="ECO:0007669"/>
    <property type="project" value="UniProtKB-KW"/>
</dbReference>
<dbReference type="GO" id="GO:0008360">
    <property type="term" value="P:regulation of cell shape"/>
    <property type="evidence" value="ECO:0007669"/>
    <property type="project" value="UniProtKB-KW"/>
</dbReference>
<evidence type="ECO:0000256" key="11">
    <source>
        <dbReference type="ARBA" id="ARBA00023136"/>
    </source>
</evidence>
<organism evidence="16 17">
    <name type="scientific">Sebaldella termitidis (strain ATCC 33386 / NCTC 11300)</name>
    <dbReference type="NCBI Taxonomy" id="526218"/>
    <lineage>
        <taxon>Bacteria</taxon>
        <taxon>Fusobacteriati</taxon>
        <taxon>Fusobacteriota</taxon>
        <taxon>Fusobacteriia</taxon>
        <taxon>Fusobacteriales</taxon>
        <taxon>Leptotrichiaceae</taxon>
        <taxon>Sebaldella</taxon>
    </lineage>
</organism>
<keyword evidence="12" id="KW-0961">Cell wall biogenesis/degradation</keyword>
<dbReference type="EC" id="2.4.1.129" evidence="16"/>
<dbReference type="PANTHER" id="PTHR30627:SF2">
    <property type="entry name" value="PEPTIDOGLYCAN D,D-TRANSPEPTIDASE MRDA"/>
    <property type="match status" value="1"/>
</dbReference>
<evidence type="ECO:0000256" key="2">
    <source>
        <dbReference type="ARBA" id="ARBA00004236"/>
    </source>
</evidence>
<feature type="transmembrane region" description="Helical" evidence="13">
    <location>
        <begin position="12"/>
        <end position="32"/>
    </location>
</feature>
<keyword evidence="5" id="KW-0645">Protease</keyword>
<evidence type="ECO:0000256" key="3">
    <source>
        <dbReference type="ARBA" id="ARBA00022475"/>
    </source>
</evidence>
<keyword evidence="16" id="KW-0328">Glycosyltransferase</keyword>
<dbReference type="Pfam" id="PF03717">
    <property type="entry name" value="PBP_dimer"/>
    <property type="match status" value="1"/>
</dbReference>
<dbReference type="AlphaFoldDB" id="D1AKP7"/>
<evidence type="ECO:0000256" key="9">
    <source>
        <dbReference type="ARBA" id="ARBA00022984"/>
    </source>
</evidence>
<dbReference type="GO" id="GO:0009002">
    <property type="term" value="F:serine-type D-Ala-D-Ala carboxypeptidase activity"/>
    <property type="evidence" value="ECO:0007669"/>
    <property type="project" value="InterPro"/>
</dbReference>
<evidence type="ECO:0000259" key="15">
    <source>
        <dbReference type="Pfam" id="PF03717"/>
    </source>
</evidence>
<feature type="domain" description="Penicillin-binding protein dimerisation" evidence="15">
    <location>
        <begin position="53"/>
        <end position="221"/>
    </location>
</feature>
<dbReference type="GO" id="GO:0006508">
    <property type="term" value="P:proteolysis"/>
    <property type="evidence" value="ECO:0007669"/>
    <property type="project" value="UniProtKB-KW"/>
</dbReference>
<dbReference type="Gene3D" id="3.90.1310.10">
    <property type="entry name" value="Penicillin-binding protein 2a (Domain 2)"/>
    <property type="match status" value="1"/>
</dbReference>
<dbReference type="InterPro" id="IPR005311">
    <property type="entry name" value="PBP_dimer"/>
</dbReference>
<dbReference type="GO" id="GO:0071555">
    <property type="term" value="P:cell wall organization"/>
    <property type="evidence" value="ECO:0007669"/>
    <property type="project" value="UniProtKB-KW"/>
</dbReference>
<feature type="domain" description="Penicillin-binding protein transpeptidase" evidence="14">
    <location>
        <begin position="257"/>
        <end position="576"/>
    </location>
</feature>
<dbReference type="InterPro" id="IPR050515">
    <property type="entry name" value="Beta-lactam/transpept"/>
</dbReference>
<dbReference type="GO" id="GO:0005886">
    <property type="term" value="C:plasma membrane"/>
    <property type="evidence" value="ECO:0007669"/>
    <property type="project" value="UniProtKB-SubCell"/>
</dbReference>
<dbReference type="PANTHER" id="PTHR30627">
    <property type="entry name" value="PEPTIDOGLYCAN D,D-TRANSPEPTIDASE"/>
    <property type="match status" value="1"/>
</dbReference>
<evidence type="ECO:0000256" key="6">
    <source>
        <dbReference type="ARBA" id="ARBA00022692"/>
    </source>
</evidence>
<dbReference type="GO" id="GO:0071972">
    <property type="term" value="F:peptidoglycan L,D-transpeptidase activity"/>
    <property type="evidence" value="ECO:0007669"/>
    <property type="project" value="TreeGrafter"/>
</dbReference>
<dbReference type="STRING" id="526218.Sterm_0178"/>
<dbReference type="KEGG" id="str:Sterm_0178"/>
<dbReference type="HOGENOM" id="CLU_009289_1_2_0"/>
<keyword evidence="16" id="KW-0808">Transferase</keyword>
<dbReference type="Gene3D" id="3.40.710.10">
    <property type="entry name" value="DD-peptidase/beta-lactamase superfamily"/>
    <property type="match status" value="1"/>
</dbReference>
<keyword evidence="8" id="KW-0133">Cell shape</keyword>
<evidence type="ECO:0000256" key="4">
    <source>
        <dbReference type="ARBA" id="ARBA00022519"/>
    </source>
</evidence>
<proteinExistence type="predicted"/>
<dbReference type="InterPro" id="IPR001460">
    <property type="entry name" value="PCN-bd_Tpept"/>
</dbReference>
<sequence>MDIDDEGRSIAFLVIVGFISMVLIGRLVYLQIIQNDLFKQKAQRNSLKSKVMKASRGLILDRDGKVLTRNNVGYQVVYILGKKREANPDDVLLISELTGMSVTDLKKRIKNQPRAGYENEVIAVEDLDKDIALRMAEKITDSERIEVREYNKRFYPEDMLASHIIGYMKPIDDKEWEVLKSDESYNRNDYIGKRGVEKQYDKVLKGIDGEEIVEVDAHRNVKSIRDRNDSVAGKNIYLSIDLDLQRYMTEQFKNDKGAFIAMEAKTGKIIVAVSNPEYSLNFMSSRFSSEEWDKLINDPNKPLNNKFSGSAYPPGSTFKVVTGMAILEAGISPQQTMYSTGSFQIGRTIFRDSHRGGHGTTNFYKAIRESVNTYFYTFSREVGIEKVAKTATDFGLGERAGIDIPGEEKGVVPTPEWKMKRFNQKWLPGDLVNMSIGQGYVLTTPLQVLMVYQGIANKGVMYKPTVVDKFVSFDGKVENKEPEVLRKLPFKPENIEIMREALKEPVNKPGGTARILYFPNIPVSAKTGTAQNTGFKDHHSWLAGYFPSDNPEIVFISLVEGGGYGGVASGDLVRKFIIKYNEKYNIAQ</sequence>
<keyword evidence="6 13" id="KW-0812">Transmembrane</keyword>
<evidence type="ECO:0000256" key="5">
    <source>
        <dbReference type="ARBA" id="ARBA00022670"/>
    </source>
</evidence>
<keyword evidence="17" id="KW-1185">Reference proteome</keyword>
<evidence type="ECO:0000259" key="14">
    <source>
        <dbReference type="Pfam" id="PF00905"/>
    </source>
</evidence>
<keyword evidence="11 13" id="KW-0472">Membrane</keyword>
<dbReference type="Proteomes" id="UP000000845">
    <property type="component" value="Chromosome"/>
</dbReference>
<dbReference type="EMBL" id="CP001739">
    <property type="protein sequence ID" value="ACZ07063.1"/>
    <property type="molecule type" value="Genomic_DNA"/>
</dbReference>
<dbReference type="InterPro" id="IPR017790">
    <property type="entry name" value="Penicillin-binding_protein_2"/>
</dbReference>
<dbReference type="Gene3D" id="3.30.1390.30">
    <property type="entry name" value="Penicillin-binding protein 2a, domain 3"/>
    <property type="match status" value="1"/>
</dbReference>
<accession>D1AKP7</accession>
<reference evidence="16 17" key="2">
    <citation type="journal article" date="2010" name="Stand. Genomic Sci.">
        <title>Complete genome sequence of Sebaldella termitidis type strain (NCTC 11300).</title>
        <authorList>
            <person name="Harmon-Smith M."/>
            <person name="Celia L."/>
            <person name="Chertkov O."/>
            <person name="Lapidus A."/>
            <person name="Copeland A."/>
            <person name="Glavina Del Rio T."/>
            <person name="Nolan M."/>
            <person name="Lucas S."/>
            <person name="Tice H."/>
            <person name="Cheng J.F."/>
            <person name="Han C."/>
            <person name="Detter J.C."/>
            <person name="Bruce D."/>
            <person name="Goodwin L."/>
            <person name="Pitluck S."/>
            <person name="Pati A."/>
            <person name="Liolios K."/>
            <person name="Ivanova N."/>
            <person name="Mavromatis K."/>
            <person name="Mikhailova N."/>
            <person name="Chen A."/>
            <person name="Palaniappan K."/>
            <person name="Land M."/>
            <person name="Hauser L."/>
            <person name="Chang Y.J."/>
            <person name="Jeffries C.D."/>
            <person name="Brettin T."/>
            <person name="Goker M."/>
            <person name="Beck B."/>
            <person name="Bristow J."/>
            <person name="Eisen J.A."/>
            <person name="Markowitz V."/>
            <person name="Hugenholtz P."/>
            <person name="Kyrpides N.C."/>
            <person name="Klenk H.P."/>
            <person name="Chen F."/>
        </authorList>
    </citation>
    <scope>NUCLEOTIDE SEQUENCE [LARGE SCALE GENOMIC DNA]</scope>
    <source>
        <strain evidence="17">ATCC 33386 / NCTC 11300</strain>
    </source>
</reference>
<reference evidence="17" key="1">
    <citation type="submission" date="2009-09" db="EMBL/GenBank/DDBJ databases">
        <title>The complete chromosome of Sebaldella termitidis ATCC 33386.</title>
        <authorList>
            <consortium name="US DOE Joint Genome Institute (JGI-PGF)"/>
            <person name="Lucas S."/>
            <person name="Copeland A."/>
            <person name="Lapidus A."/>
            <person name="Glavina del Rio T."/>
            <person name="Dalin E."/>
            <person name="Tice H."/>
            <person name="Bruce D."/>
            <person name="Goodwin L."/>
            <person name="Pitluck S."/>
            <person name="Kyrpides N."/>
            <person name="Mavromatis K."/>
            <person name="Ivanova N."/>
            <person name="Mikhailova N."/>
            <person name="Sims D."/>
            <person name="Meincke L."/>
            <person name="Brettin T."/>
            <person name="Detter J.C."/>
            <person name="Han C."/>
            <person name="Larimer F."/>
            <person name="Land M."/>
            <person name="Hauser L."/>
            <person name="Markowitz V."/>
            <person name="Cheng J.F."/>
            <person name="Hugenholtz P."/>
            <person name="Woyke T."/>
            <person name="Wu D."/>
            <person name="Eisen J.A."/>
        </authorList>
    </citation>
    <scope>NUCLEOTIDE SEQUENCE [LARGE SCALE GENOMIC DNA]</scope>
    <source>
        <strain evidence="17">ATCC 33386 / NCTC 11300</strain>
    </source>
</reference>
<dbReference type="Pfam" id="PF00905">
    <property type="entry name" value="Transpeptidase"/>
    <property type="match status" value="1"/>
</dbReference>